<dbReference type="AlphaFoldDB" id="A0A1H8L1V5"/>
<accession>A0A1H8L1V5</accession>
<dbReference type="Proteomes" id="UP000183002">
    <property type="component" value="Unassembled WGS sequence"/>
</dbReference>
<dbReference type="OrthoDB" id="7312911at2"/>
<reference evidence="5 6" key="1">
    <citation type="submission" date="2016-10" db="EMBL/GenBank/DDBJ databases">
        <authorList>
            <person name="de Groot N.N."/>
        </authorList>
    </citation>
    <scope>NUCLEOTIDE SEQUENCE [LARGE SCALE GENOMIC DNA]</scope>
    <source>
        <strain evidence="5 6">CGMCC 1.10836</strain>
    </source>
</reference>
<dbReference type="Pfam" id="PF00700">
    <property type="entry name" value="Flagellin_C"/>
    <property type="match status" value="1"/>
</dbReference>
<protein>
    <submittedName>
        <fullName evidence="5">Flagellar hook-associated protein 3 FlgL</fullName>
    </submittedName>
</protein>
<keyword evidence="6" id="KW-1185">Reference proteome</keyword>
<dbReference type="STRING" id="1077947.SAMN05216227_103731"/>
<evidence type="ECO:0000256" key="1">
    <source>
        <dbReference type="ARBA" id="ARBA00004365"/>
    </source>
</evidence>
<dbReference type="GO" id="GO:0005198">
    <property type="term" value="F:structural molecule activity"/>
    <property type="evidence" value="ECO:0007669"/>
    <property type="project" value="InterPro"/>
</dbReference>
<dbReference type="SUPFAM" id="SSF64518">
    <property type="entry name" value="Phase 1 flagellin"/>
    <property type="match status" value="1"/>
</dbReference>
<evidence type="ECO:0000259" key="4">
    <source>
        <dbReference type="Pfam" id="PF00700"/>
    </source>
</evidence>
<organism evidence="5 6">
    <name type="scientific">Pseudorhodobacter antarcticus</name>
    <dbReference type="NCBI Taxonomy" id="1077947"/>
    <lineage>
        <taxon>Bacteria</taxon>
        <taxon>Pseudomonadati</taxon>
        <taxon>Pseudomonadota</taxon>
        <taxon>Alphaproteobacteria</taxon>
        <taxon>Rhodobacterales</taxon>
        <taxon>Paracoccaceae</taxon>
        <taxon>Pseudorhodobacter</taxon>
    </lineage>
</organism>
<comment type="similarity">
    <text evidence="2">Belongs to the bacterial flagellin family.</text>
</comment>
<evidence type="ECO:0000256" key="2">
    <source>
        <dbReference type="ARBA" id="ARBA00005709"/>
    </source>
</evidence>
<gene>
    <name evidence="5" type="ORF">SAMN05216227_103731</name>
</gene>
<feature type="domain" description="Flagellin C-terminal" evidence="4">
    <location>
        <begin position="263"/>
        <end position="335"/>
    </location>
</feature>
<keyword evidence="5" id="KW-0282">Flagellum</keyword>
<dbReference type="PANTHER" id="PTHR42792">
    <property type="entry name" value="FLAGELLIN"/>
    <property type="match status" value="1"/>
</dbReference>
<dbReference type="GO" id="GO:0009288">
    <property type="term" value="C:bacterial-type flagellum"/>
    <property type="evidence" value="ECO:0007669"/>
    <property type="project" value="UniProtKB-SubCell"/>
</dbReference>
<dbReference type="PANTHER" id="PTHR42792:SF1">
    <property type="entry name" value="FLAGELLAR HOOK-ASSOCIATED PROTEIN 3"/>
    <property type="match status" value="1"/>
</dbReference>
<comment type="subcellular location">
    <subcellularLocation>
        <location evidence="1">Bacterial flagellum</location>
    </subcellularLocation>
</comment>
<evidence type="ECO:0000313" key="6">
    <source>
        <dbReference type="Proteomes" id="UP000183002"/>
    </source>
</evidence>
<name>A0A1H8L1V5_9RHOB</name>
<dbReference type="EMBL" id="FOCO01000037">
    <property type="protein sequence ID" value="SEN99107.1"/>
    <property type="molecule type" value="Genomic_DNA"/>
</dbReference>
<dbReference type="Gene3D" id="1.20.1330.10">
    <property type="entry name" value="f41 fragment of flagellin, N-terminal domain"/>
    <property type="match status" value="1"/>
</dbReference>
<sequence>MAMISMGDMAQTFVLRQMSTNMKQDATTAAKELATGRSADVGRKLAGELAPLNGIETSLSRLNGYKVATDNAALTANAMQNVFENINRLTENLGTSLLNAGTMESTRTLSALANDAAQRFESVLTALNTTVGGRSLFAGVANDSPAVASPDVILTALETAITAAGAVTADDINTTVTAWFQSPTGFGAIGYTGGTGAARFAISSDDKADLAITAADPALRDTLKSLALVALVDRATVVPNSGVAADLARAAGTSLLQSASDRASLQGRLGLTQARIDQAQTRNTAEQSMLEIARADLVAIDPFEAATRMEAAQTQLETLYSVTARLSRLSLVDFLR</sequence>
<evidence type="ECO:0000313" key="5">
    <source>
        <dbReference type="EMBL" id="SEN99107.1"/>
    </source>
</evidence>
<dbReference type="InterPro" id="IPR046358">
    <property type="entry name" value="Flagellin_C"/>
</dbReference>
<dbReference type="RefSeq" id="WP_050520577.1">
    <property type="nucleotide sequence ID" value="NZ_FOCO01000037.1"/>
</dbReference>
<keyword evidence="3" id="KW-0975">Bacterial flagellum</keyword>
<keyword evidence="5" id="KW-0969">Cilium</keyword>
<evidence type="ECO:0000256" key="3">
    <source>
        <dbReference type="ARBA" id="ARBA00023143"/>
    </source>
</evidence>
<proteinExistence type="inferred from homology"/>
<dbReference type="InterPro" id="IPR001492">
    <property type="entry name" value="Flagellin"/>
</dbReference>
<keyword evidence="5" id="KW-0966">Cell projection</keyword>